<reference evidence="1" key="2">
    <citation type="submission" date="2012-12" db="EMBL/GenBank/DDBJ databases">
        <authorList>
            <person name="Gao Y.W."/>
            <person name="Fan S.T."/>
            <person name="Sun H.T."/>
            <person name="Wang Z."/>
            <person name="Gao X.L."/>
            <person name="Li Y.G."/>
            <person name="Wang T.C."/>
            <person name="Zhang K."/>
            <person name="Xu W.W."/>
            <person name="Yu Z.J."/>
            <person name="Xia X.Z."/>
        </authorList>
    </citation>
    <scope>NUCLEOTIDE SEQUENCE</scope>
    <source>
        <strain evidence="1">FR3</strain>
    </source>
</reference>
<sequence>MVGQGKTIICLVGFKAMNRPINKQCIRNVQTKFKKCSIEET</sequence>
<accession>A0A4E9FN91</accession>
<evidence type="ECO:0000313" key="1">
    <source>
        <dbReference type="EMBL" id="CDP96495.1"/>
    </source>
</evidence>
<evidence type="ECO:0000313" key="4">
    <source>
        <dbReference type="WBParaSite" id="Bm1349a.1"/>
    </source>
</evidence>
<evidence type="ECO:0000313" key="2">
    <source>
        <dbReference type="EMBL" id="VIO98227.1"/>
    </source>
</evidence>
<reference evidence="1 3" key="1">
    <citation type="journal article" date="2007" name="Science">
        <title>Draft genome of the filarial nematode parasite Brugia malayi.</title>
        <authorList>
            <person name="Ghedin E."/>
            <person name="Wang S."/>
            <person name="Spiro D."/>
            <person name="Caler E."/>
            <person name="Zhao Q."/>
            <person name="Crabtree J."/>
            <person name="Allen J.E."/>
            <person name="Delcher A.L."/>
            <person name="Guiliano D.B."/>
            <person name="Miranda-Saavedra D."/>
            <person name="Angiuoli S.V."/>
            <person name="Creasy T."/>
            <person name="Amedeo P."/>
            <person name="Haas B."/>
            <person name="El-Sayed N.M."/>
            <person name="Wortman J.R."/>
            <person name="Feldblyum T."/>
            <person name="Tallon L."/>
            <person name="Schatz M."/>
            <person name="Shumway M."/>
            <person name="Koo H."/>
            <person name="Salzberg S.L."/>
            <person name="Schobel S."/>
            <person name="Pertea M."/>
            <person name="Pop M."/>
            <person name="White O."/>
            <person name="Barton G.J."/>
            <person name="Carlow C.K."/>
            <person name="Crawford M.J."/>
            <person name="Daub J."/>
            <person name="Dimmic M.W."/>
            <person name="Estes C.F."/>
            <person name="Foster J.M."/>
            <person name="Ganatra M."/>
            <person name="Gregory W.F."/>
            <person name="Johnson N.M."/>
            <person name="Jin J."/>
            <person name="Komuniecki R."/>
            <person name="Korf I."/>
            <person name="Kumar S."/>
            <person name="Laney S."/>
            <person name="Li B.W."/>
            <person name="Li W."/>
            <person name="Lindblom T.H."/>
            <person name="Lustigman S."/>
            <person name="Ma D."/>
            <person name="Maina C.V."/>
            <person name="Martin D.M."/>
            <person name="McCarter J.P."/>
            <person name="McReynolds L."/>
            <person name="Mitreva M."/>
            <person name="Nutman T.B."/>
            <person name="Parkinson J."/>
            <person name="Peregrin-Alvarez J.M."/>
            <person name="Poole C."/>
            <person name="Ren Q."/>
            <person name="Saunders L."/>
            <person name="Sluder A.E."/>
            <person name="Smith K."/>
            <person name="Stanke M."/>
            <person name="Unnasch T.R."/>
            <person name="Ware J."/>
            <person name="Wei A.D."/>
            <person name="Weil G."/>
            <person name="Williams D.J."/>
            <person name="Zhang Y."/>
            <person name="Williams S.A."/>
            <person name="Fraser-Liggett C."/>
            <person name="Slatko B."/>
            <person name="Blaxter M.L."/>
            <person name="Scott A.L."/>
        </authorList>
    </citation>
    <scope>NUCLEOTIDE SEQUENCE</scope>
    <source>
        <strain evidence="1 3">FR3</strain>
    </source>
</reference>
<organism evidence="3 4">
    <name type="scientific">Brugia malayi</name>
    <name type="common">Filarial nematode worm</name>
    <dbReference type="NCBI Taxonomy" id="6279"/>
    <lineage>
        <taxon>Eukaryota</taxon>
        <taxon>Metazoa</taxon>
        <taxon>Ecdysozoa</taxon>
        <taxon>Nematoda</taxon>
        <taxon>Chromadorea</taxon>
        <taxon>Rhabditida</taxon>
        <taxon>Spirurina</taxon>
        <taxon>Spiruromorpha</taxon>
        <taxon>Filarioidea</taxon>
        <taxon>Onchocercidae</taxon>
        <taxon>Brugia</taxon>
    </lineage>
</organism>
<dbReference type="EMBL" id="LN856957">
    <property type="protein sequence ID" value="CDP96495.1"/>
    <property type="molecule type" value="Genomic_DNA"/>
</dbReference>
<protein>
    <submittedName>
        <fullName evidence="1 4">Bm1349</fullName>
    </submittedName>
</protein>
<reference evidence="4" key="4">
    <citation type="submission" date="2019-12" db="UniProtKB">
        <authorList>
            <consortium name="WormBaseParasite"/>
        </authorList>
    </citation>
    <scope>IDENTIFICATION</scope>
</reference>
<dbReference type="EMBL" id="CAAKNF010000195">
    <property type="protein sequence ID" value="VIO98227.1"/>
    <property type="molecule type" value="Genomic_DNA"/>
</dbReference>
<dbReference type="GeneID" id="66057881"/>
<dbReference type="Proteomes" id="UP000006672">
    <property type="component" value="Unassembled WGS sequence"/>
</dbReference>
<dbReference type="AlphaFoldDB" id="A0A0K0IXZ4"/>
<dbReference type="CTD" id="66057881"/>
<gene>
    <name evidence="1 2 4" type="ORF">Bm1349</name>
    <name evidence="2" type="ORF">BM_BM1349</name>
    <name evidence="1" type="ORF">BM_Bm1349</name>
</gene>
<proteinExistence type="predicted"/>
<dbReference type="WBParaSite" id="Bm1349a.1">
    <property type="protein sequence ID" value="Bm1349a.1"/>
    <property type="gene ID" value="WBGene00221610"/>
</dbReference>
<evidence type="ECO:0000313" key="3">
    <source>
        <dbReference type="Proteomes" id="UP000006672"/>
    </source>
</evidence>
<name>A0A0K0IXZ4_BRUMA</name>
<reference evidence="2" key="3">
    <citation type="submission" date="2019-04" db="EMBL/GenBank/DDBJ databases">
        <authorList>
            <person name="Howe K."/>
            <person name="Paulini M."/>
            <person name="Williams G."/>
        </authorList>
    </citation>
    <scope>NUCLEOTIDE SEQUENCE [LARGE SCALE GENOMIC DNA]</scope>
    <source>
        <strain evidence="2">FR3</strain>
    </source>
</reference>
<dbReference type="RefSeq" id="XP_042937625.1">
    <property type="nucleotide sequence ID" value="XM_043081691.1"/>
</dbReference>
<accession>A0A0K0IXZ4</accession>
<keyword evidence="3" id="KW-1185">Reference proteome</keyword>